<sequence>MDILSPVKHEPLLVLGLDGGLIDQVLAPASGWTHDALVIQGERLTPKTKQGAEAFLGPVWVGGTEV</sequence>
<proteinExistence type="predicted"/>
<gene>
    <name evidence="1" type="ORF">L9S41_17090</name>
</gene>
<protein>
    <submittedName>
        <fullName evidence="1">Uncharacterized protein</fullName>
    </submittedName>
</protein>
<keyword evidence="2" id="KW-1185">Reference proteome</keyword>
<dbReference type="Proteomes" id="UP001060414">
    <property type="component" value="Chromosome"/>
</dbReference>
<dbReference type="EMBL" id="CP092109">
    <property type="protein sequence ID" value="UWZ79376.1"/>
    <property type="molecule type" value="Genomic_DNA"/>
</dbReference>
<name>A0ABY5ZL07_9BACT</name>
<accession>A0ABY5ZL07</accession>
<reference evidence="1" key="1">
    <citation type="journal article" date="2022" name="Environ. Microbiol.">
        <title>Geoalkalibacter halelectricus SAP #1 sp. nov. possessing extracellular electron transfer and mineral#reducing capabilities from a haloalkaline environment.</title>
        <authorList>
            <person name="Yadav S."/>
            <person name="Singh R."/>
            <person name="Sundharam S.S."/>
            <person name="Chaudhary S."/>
            <person name="Krishnamurthi S."/>
            <person name="Patil S.A."/>
        </authorList>
    </citation>
    <scope>NUCLEOTIDE SEQUENCE</scope>
    <source>
        <strain evidence="1">SAP-1</strain>
    </source>
</reference>
<evidence type="ECO:0000313" key="1">
    <source>
        <dbReference type="EMBL" id="UWZ79376.1"/>
    </source>
</evidence>
<evidence type="ECO:0000313" key="2">
    <source>
        <dbReference type="Proteomes" id="UP001060414"/>
    </source>
</evidence>
<dbReference type="RefSeq" id="WP_260747730.1">
    <property type="nucleotide sequence ID" value="NZ_CP092109.1"/>
</dbReference>
<organism evidence="1 2">
    <name type="scientific">Geoalkalibacter halelectricus</name>
    <dbReference type="NCBI Taxonomy" id="2847045"/>
    <lineage>
        <taxon>Bacteria</taxon>
        <taxon>Pseudomonadati</taxon>
        <taxon>Thermodesulfobacteriota</taxon>
        <taxon>Desulfuromonadia</taxon>
        <taxon>Desulfuromonadales</taxon>
        <taxon>Geoalkalibacteraceae</taxon>
        <taxon>Geoalkalibacter</taxon>
    </lineage>
</organism>